<dbReference type="PANTHER" id="PTHR43053">
    <property type="entry name" value="GLYCOSIDASE FAMILY 31"/>
    <property type="match status" value="1"/>
</dbReference>
<evidence type="ECO:0000256" key="2">
    <source>
        <dbReference type="ARBA" id="ARBA00022801"/>
    </source>
</evidence>
<dbReference type="SUPFAM" id="SSF117125">
    <property type="entry name" value="Putative glucosidase YicI, C-terminal domain"/>
    <property type="match status" value="1"/>
</dbReference>
<accession>A0A4R0JWL5</accession>
<dbReference type="Gene3D" id="2.60.40.1180">
    <property type="entry name" value="Golgi alpha-mannosidase II"/>
    <property type="match status" value="2"/>
</dbReference>
<dbReference type="Gene3D" id="3.20.20.80">
    <property type="entry name" value="Glycosidases"/>
    <property type="match status" value="1"/>
</dbReference>
<evidence type="ECO:0000313" key="11">
    <source>
        <dbReference type="Proteomes" id="UP000293342"/>
    </source>
</evidence>
<dbReference type="FunFam" id="3.20.20.80:FF:000053">
    <property type="entry name" value="Alpha-xylosidase YicI"/>
    <property type="match status" value="1"/>
</dbReference>
<sequence>MKFTDGYWQLLPGLTRLRPAAVESVEAAERSLVVYAPAKQIIGRGDTLNQPLFTITLSSPAEGVIGVRIQHHSGGLPPRPAFQLAAEETHPVKVEVDEETARLTSGELTAAIKLDGPWDLRFERDGQVLTDSAARSIGLITDQKGRHFLHEQLALGVGETVYGLGERFGPLVKNGQVVDIWNADGGTSSEQAYKNVPFYLSSAGYGVLVDTPAKVSFEVGSEVVSRNQFSVEGQELSYYVLAGPTPKDVLRRYTGLTGRPARVPAWSMGLWLSTSFTTDYTEETTSGFVAGMAARDLPLSVFHFDCFWMRQFHWCDFLWDPDAFPDPAGMLGRLKEQGLRISLWINPYIAQRSVLFEEGRRLGYLLKRTDGSVWQWDMWQAGMAIVDFTNPAATAWFRTKLQALIDLGVDCFKTDFGERIPVEDVAWYDGSDPQRMHNYYPHLYNRAVFDLLSENRGAGDAVLFARSATVGGQQFPVHWGGDCESTFEAMAESLRGGLSLASSGFGYWSHDIGGFEGTPDAAVFKRWVPFGLLSSHSRLHGSGSYRVPWAFDEEAVDVLRRFTKLKMSLMPYLATVAEEAHTDGTPMMRPMVLEFPTDPGVAYLERQYMLGPNLLVAPVMSKDGEVRFYLPEGTWTHLLTGEQVTGSRWITQTYGFDSLPVLVRQGAVILFGAVDDRPDYGWSDGVELRWFCPSEGQVSRVGLPGPNGEIDAVVELMLTGGQATARVVEGSCDRFTVSVRR</sequence>
<dbReference type="OrthoDB" id="176168at2"/>
<evidence type="ECO:0000259" key="9">
    <source>
        <dbReference type="Pfam" id="PF21365"/>
    </source>
</evidence>
<dbReference type="Pfam" id="PF01055">
    <property type="entry name" value="Glyco_hydro_31_2nd"/>
    <property type="match status" value="1"/>
</dbReference>
<dbReference type="SUPFAM" id="SSF51011">
    <property type="entry name" value="Glycosyl hydrolase domain"/>
    <property type="match status" value="1"/>
</dbReference>
<evidence type="ECO:0000259" key="8">
    <source>
        <dbReference type="Pfam" id="PF13802"/>
    </source>
</evidence>
<dbReference type="PANTHER" id="PTHR43053:SF4">
    <property type="entry name" value="MYOGENESIS-REGULATING GLYCOSIDASE"/>
    <property type="match status" value="1"/>
</dbReference>
<dbReference type="NCBIfam" id="NF007940">
    <property type="entry name" value="PRK10658.1"/>
    <property type="match status" value="1"/>
</dbReference>
<dbReference type="CDD" id="cd14752">
    <property type="entry name" value="GH31_N"/>
    <property type="match status" value="1"/>
</dbReference>
<comment type="similarity">
    <text evidence="1 6">Belongs to the glycosyl hydrolase 31 family.</text>
</comment>
<organism evidence="10 11">
    <name type="scientific">Kribbella capetownensis</name>
    <dbReference type="NCBI Taxonomy" id="1572659"/>
    <lineage>
        <taxon>Bacteria</taxon>
        <taxon>Bacillati</taxon>
        <taxon>Actinomycetota</taxon>
        <taxon>Actinomycetes</taxon>
        <taxon>Propionibacteriales</taxon>
        <taxon>Kribbellaceae</taxon>
        <taxon>Kribbella</taxon>
    </lineage>
</organism>
<dbReference type="EMBL" id="SJKD01000002">
    <property type="protein sequence ID" value="TCC50604.1"/>
    <property type="molecule type" value="Genomic_DNA"/>
</dbReference>
<feature type="domain" description="Glycoside hydrolase family 31 TIM barrel" evidence="7">
    <location>
        <begin position="260"/>
        <end position="575"/>
    </location>
</feature>
<dbReference type="InterPro" id="IPR011013">
    <property type="entry name" value="Gal_mutarotase_sf_dom"/>
</dbReference>
<dbReference type="EC" id="3.2.1.177" evidence="5"/>
<dbReference type="RefSeq" id="WP_131513239.1">
    <property type="nucleotide sequence ID" value="NZ_SJKD01000002.1"/>
</dbReference>
<dbReference type="Pfam" id="PF13802">
    <property type="entry name" value="Gal_mutarotas_2"/>
    <property type="match status" value="1"/>
</dbReference>
<evidence type="ECO:0000259" key="7">
    <source>
        <dbReference type="Pfam" id="PF01055"/>
    </source>
</evidence>
<gene>
    <name evidence="10" type="primary">yicI</name>
    <name evidence="10" type="ORF">E0H75_10365</name>
</gene>
<feature type="domain" description="Glycoside hydrolase family 31 N-terminal" evidence="8">
    <location>
        <begin position="54"/>
        <end position="218"/>
    </location>
</feature>
<name>A0A4R0JWL5_9ACTN</name>
<protein>
    <recommendedName>
        <fullName evidence="5">alpha-D-xyloside xylohydrolase</fullName>
        <ecNumber evidence="5">3.2.1.177</ecNumber>
    </recommendedName>
</protein>
<evidence type="ECO:0000256" key="5">
    <source>
        <dbReference type="ARBA" id="ARBA00066962"/>
    </source>
</evidence>
<keyword evidence="11" id="KW-1185">Reference proteome</keyword>
<dbReference type="CDD" id="cd06593">
    <property type="entry name" value="GH31_xylosidase_YicI"/>
    <property type="match status" value="1"/>
</dbReference>
<evidence type="ECO:0000256" key="6">
    <source>
        <dbReference type="RuleBase" id="RU361185"/>
    </source>
</evidence>
<dbReference type="InterPro" id="IPR000322">
    <property type="entry name" value="Glyco_hydro_31_TIM"/>
</dbReference>
<dbReference type="GO" id="GO:0061634">
    <property type="term" value="F:alpha-D-xyloside xylohydrolase"/>
    <property type="evidence" value="ECO:0007669"/>
    <property type="project" value="UniProtKB-EC"/>
</dbReference>
<proteinExistence type="inferred from homology"/>
<evidence type="ECO:0000256" key="3">
    <source>
        <dbReference type="ARBA" id="ARBA00023295"/>
    </source>
</evidence>
<evidence type="ECO:0000256" key="1">
    <source>
        <dbReference type="ARBA" id="ARBA00007806"/>
    </source>
</evidence>
<dbReference type="GO" id="GO:0030246">
    <property type="term" value="F:carbohydrate binding"/>
    <property type="evidence" value="ECO:0007669"/>
    <property type="project" value="InterPro"/>
</dbReference>
<dbReference type="InterPro" id="IPR013780">
    <property type="entry name" value="Glyco_hydro_b"/>
</dbReference>
<comment type="catalytic activity">
    <reaction evidence="4">
        <text>Hydrolysis of terminal, non-reducing alpha-D-xylose residues with release of alpha-D-xylose.</text>
        <dbReference type="EC" id="3.2.1.177"/>
    </reaction>
</comment>
<dbReference type="InterPro" id="IPR025887">
    <property type="entry name" value="Glyco_hydro_31_N_dom"/>
</dbReference>
<comment type="caution">
    <text evidence="10">The sequence shown here is derived from an EMBL/GenBank/DDBJ whole genome shotgun (WGS) entry which is preliminary data.</text>
</comment>
<dbReference type="Gene3D" id="2.60.40.1760">
    <property type="entry name" value="glycosyl hydrolase (family 31)"/>
    <property type="match status" value="1"/>
</dbReference>
<dbReference type="InterPro" id="IPR050985">
    <property type="entry name" value="Alpha-glycosidase_related"/>
</dbReference>
<dbReference type="SUPFAM" id="SSF51445">
    <property type="entry name" value="(Trans)glycosidases"/>
    <property type="match status" value="1"/>
</dbReference>
<dbReference type="InterPro" id="IPR017853">
    <property type="entry name" value="GH"/>
</dbReference>
<evidence type="ECO:0000256" key="4">
    <source>
        <dbReference type="ARBA" id="ARBA00052064"/>
    </source>
</evidence>
<keyword evidence="2 6" id="KW-0378">Hydrolase</keyword>
<dbReference type="GO" id="GO:0005975">
    <property type="term" value="P:carbohydrate metabolic process"/>
    <property type="evidence" value="ECO:0007669"/>
    <property type="project" value="InterPro"/>
</dbReference>
<feature type="domain" description="Glycosyl hydrolase family 31 C-terminal" evidence="9">
    <location>
        <begin position="584"/>
        <end position="669"/>
    </location>
</feature>
<dbReference type="InterPro" id="IPR048395">
    <property type="entry name" value="Glyco_hydro_31_C"/>
</dbReference>
<dbReference type="Proteomes" id="UP000293342">
    <property type="component" value="Unassembled WGS sequence"/>
</dbReference>
<reference evidence="10 11" key="1">
    <citation type="submission" date="2019-02" db="EMBL/GenBank/DDBJ databases">
        <title>Kribbella capetownensis sp. nov. and Kribbella speibonae sp. nov., isolated from soil.</title>
        <authorList>
            <person name="Curtis S.M."/>
            <person name="Norton I."/>
            <person name="Everest G.J."/>
            <person name="Meyers P.R."/>
        </authorList>
    </citation>
    <scope>NUCLEOTIDE SEQUENCE [LARGE SCALE GENOMIC DNA]</scope>
    <source>
        <strain evidence="10 11">YM53</strain>
    </source>
</reference>
<keyword evidence="3 6" id="KW-0326">Glycosidase</keyword>
<dbReference type="Pfam" id="PF21365">
    <property type="entry name" value="Glyco_hydro_31_3rd"/>
    <property type="match status" value="1"/>
</dbReference>
<evidence type="ECO:0000313" key="10">
    <source>
        <dbReference type="EMBL" id="TCC50604.1"/>
    </source>
</evidence>
<dbReference type="AlphaFoldDB" id="A0A4R0JWL5"/>
<dbReference type="SUPFAM" id="SSF74650">
    <property type="entry name" value="Galactose mutarotase-like"/>
    <property type="match status" value="1"/>
</dbReference>